<dbReference type="Proteomes" id="UP000887575">
    <property type="component" value="Unassembled WGS sequence"/>
</dbReference>
<feature type="transmembrane region" description="Helical" evidence="1">
    <location>
        <begin position="21"/>
        <end position="45"/>
    </location>
</feature>
<dbReference type="WBParaSite" id="MBELARI_LOCUS12660">
    <property type="protein sequence ID" value="MBELARI_LOCUS12660"/>
    <property type="gene ID" value="MBELARI_LOCUS12660"/>
</dbReference>
<proteinExistence type="predicted"/>
<accession>A0AAF3EFB5</accession>
<keyword evidence="1" id="KW-1133">Transmembrane helix</keyword>
<feature type="transmembrane region" description="Helical" evidence="1">
    <location>
        <begin position="128"/>
        <end position="151"/>
    </location>
</feature>
<reference evidence="3" key="1">
    <citation type="submission" date="2024-02" db="UniProtKB">
        <authorList>
            <consortium name="WormBaseParasite"/>
        </authorList>
    </citation>
    <scope>IDENTIFICATION</scope>
</reference>
<keyword evidence="1" id="KW-0472">Membrane</keyword>
<organism evidence="2 3">
    <name type="scientific">Mesorhabditis belari</name>
    <dbReference type="NCBI Taxonomy" id="2138241"/>
    <lineage>
        <taxon>Eukaryota</taxon>
        <taxon>Metazoa</taxon>
        <taxon>Ecdysozoa</taxon>
        <taxon>Nematoda</taxon>
        <taxon>Chromadorea</taxon>
        <taxon>Rhabditida</taxon>
        <taxon>Rhabditina</taxon>
        <taxon>Rhabditomorpha</taxon>
        <taxon>Rhabditoidea</taxon>
        <taxon>Rhabditidae</taxon>
        <taxon>Mesorhabditinae</taxon>
        <taxon>Mesorhabditis</taxon>
    </lineage>
</organism>
<keyword evidence="1" id="KW-0812">Transmembrane</keyword>
<name>A0AAF3EFB5_9BILA</name>
<keyword evidence="2" id="KW-1185">Reference proteome</keyword>
<feature type="transmembrane region" description="Helical" evidence="1">
    <location>
        <begin position="83"/>
        <end position="108"/>
    </location>
</feature>
<dbReference type="AlphaFoldDB" id="A0AAF3EFB5"/>
<evidence type="ECO:0000313" key="2">
    <source>
        <dbReference type="Proteomes" id="UP000887575"/>
    </source>
</evidence>
<evidence type="ECO:0000256" key="1">
    <source>
        <dbReference type="SAM" id="Phobius"/>
    </source>
</evidence>
<protein>
    <submittedName>
        <fullName evidence="3">Uncharacterized protein</fullName>
    </submittedName>
</protein>
<evidence type="ECO:0000313" key="3">
    <source>
        <dbReference type="WBParaSite" id="MBELARI_LOCUS12660"/>
    </source>
</evidence>
<sequence length="204" mass="23119">MVDYPRAGRAEDVVRFECRFLCVKITMWALFVIELLFLIGSLLYNTSNSTVGNWLIFADRAISFALMLGALRENFVMARALFFYTLLSAAATFVYYFWIALCFMGVSTWCGYLPKEMVLPNDAPVAKIVISICLLVYICATALVLWLFWIYGSYLKAKFEHFDIEFGNKGTYKQDEIALMGLLNPSTSSAEQAKRAPYAGSNVY</sequence>